<dbReference type="PANTHER" id="PTHR30634">
    <property type="entry name" value="OUTER MEMBRANE LOLAB LIPOPROTEIN INSERTION APPARATUS"/>
    <property type="match status" value="1"/>
</dbReference>
<reference evidence="2 3" key="1">
    <citation type="submission" date="2019-06" db="EMBL/GenBank/DDBJ databases">
        <title>Whole genome shotgun sequence of Paenarthrobacter aurescens NBRC 12136.</title>
        <authorList>
            <person name="Hosoyama A."/>
            <person name="Uohara A."/>
            <person name="Ohji S."/>
            <person name="Ichikawa N."/>
        </authorList>
    </citation>
    <scope>NUCLEOTIDE SEQUENCE [LARGE SCALE GENOMIC DNA]</scope>
    <source>
        <strain evidence="2 3">NBRC 12136</strain>
    </source>
</reference>
<organism evidence="2 3">
    <name type="scientific">Paenarthrobacter aurescens</name>
    <name type="common">Arthrobacter aurescens</name>
    <dbReference type="NCBI Taxonomy" id="43663"/>
    <lineage>
        <taxon>Bacteria</taxon>
        <taxon>Bacillati</taxon>
        <taxon>Actinomycetota</taxon>
        <taxon>Actinomycetes</taxon>
        <taxon>Micrococcales</taxon>
        <taxon>Micrococcaceae</taxon>
        <taxon>Paenarthrobacter</taxon>
    </lineage>
</organism>
<protein>
    <submittedName>
        <fullName evidence="2">Uncharacterized protein</fullName>
    </submittedName>
</protein>
<sequence>MTDVHILGIRHHGPGSAHSVAEALATLRPDLVLVEGPPELDQVIPLVTDPDMVPPVAGLIYAVDEPRLASFYPMAGFSPEWVAIRWALSTGKPVRAIDLPAAHTFALRAAEERAAQERAAQERAAQERAVQERDLAALAASQEEATAATSDDGGGLAAVDGTPSDVIEDPPAAPLQAYRPDAIGMLATAAGYSDAERWWEDAVEHRNTDPVERFEALIDAITEIRDMDQRPVDHPDVLENNRREAAMRRLVRAAMREGHERIAVVCGAYHAPALVPAGFPSVSADNKVLAGLPKAKVAVTWVPWTSDRLSLGSGYGAGVTAPGWYQHLFAHWMAKDPAADVATTWLVRVAHALRKENLDASTASVVEASRMATALAAVRGRPSPGLPELDDAAQTVLCDGSPLPLALVHRELTVGRELGNVPDSVPTLPLAADLTATQRKLRMKPSAMEEVMVLDLRKPNQLARSVLLHRLSLLGVDWAQPTDAGRTTGTFKEAWTLAWKPELAVSVVEASRYGTTVASAAATYVSEQAQAAESLPVLSKLLESCLLAELPDGIAGVVSALAERTALQQDVPPLLETIAPLARTCRYGNVRGVDVRDVRKILQATVVRACVGLPTACAGLDDDAAGVMRRAIDRAQDGLTVLPELPLNDWHTALSAVAHSDTIHGSVAGRATRLLLDAGLVEGDDVASRLSRRLSIATPAPEAAAWLDGLLSGDATLLIHDRRLLQIVDDWVEAVPDDVFEDVLPLIRRTFSAFSRPERREIGEQLSRAGSAGVAAESSPMDLSDAGPALKTMARILGWEAIA</sequence>
<comment type="caution">
    <text evidence="2">The sequence shown here is derived from an EMBL/GenBank/DDBJ whole genome shotgun (WGS) entry which is preliminary data.</text>
</comment>
<feature type="compositionally biased region" description="Low complexity" evidence="1">
    <location>
        <begin position="139"/>
        <end position="150"/>
    </location>
</feature>
<feature type="region of interest" description="Disordered" evidence="1">
    <location>
        <begin position="139"/>
        <end position="169"/>
    </location>
</feature>
<evidence type="ECO:0000256" key="1">
    <source>
        <dbReference type="SAM" id="MobiDB-lite"/>
    </source>
</evidence>
<dbReference type="RefSeq" id="WP_141282298.1">
    <property type="nucleotide sequence ID" value="NZ_BJMD01000005.1"/>
</dbReference>
<dbReference type="GeneID" id="97300880"/>
<proteinExistence type="predicted"/>
<dbReference type="InterPro" id="IPR050458">
    <property type="entry name" value="LolB"/>
</dbReference>
<dbReference type="EMBL" id="BJMD01000005">
    <property type="protein sequence ID" value="GEB18281.1"/>
    <property type="molecule type" value="Genomic_DNA"/>
</dbReference>
<name>A0A4Y3NGV3_PAEAU</name>
<keyword evidence="3" id="KW-1185">Reference proteome</keyword>
<dbReference type="Pfam" id="PF18934">
    <property type="entry name" value="DUF5682"/>
    <property type="match status" value="1"/>
</dbReference>
<dbReference type="Proteomes" id="UP000317715">
    <property type="component" value="Unassembled WGS sequence"/>
</dbReference>
<dbReference type="PANTHER" id="PTHR30634:SF14">
    <property type="match status" value="1"/>
</dbReference>
<evidence type="ECO:0000313" key="2">
    <source>
        <dbReference type="EMBL" id="GEB18281.1"/>
    </source>
</evidence>
<dbReference type="AlphaFoldDB" id="A0A4Y3NGV3"/>
<dbReference type="OrthoDB" id="9768066at2"/>
<dbReference type="InterPro" id="IPR043737">
    <property type="entry name" value="DUF5682"/>
</dbReference>
<evidence type="ECO:0000313" key="3">
    <source>
        <dbReference type="Proteomes" id="UP000317715"/>
    </source>
</evidence>
<accession>A0A4Y3NGV3</accession>
<gene>
    <name evidence="2" type="ORF">AAU01_10360</name>
</gene>